<protein>
    <recommendedName>
        <fullName evidence="3">CBM20 domain-containing protein</fullName>
    </recommendedName>
</protein>
<dbReference type="RefSeq" id="XP_009048023.1">
    <property type="nucleotide sequence ID" value="XM_009049775.1"/>
</dbReference>
<name>V4ABP4_LOTGI</name>
<organism evidence="4 5">
    <name type="scientific">Lottia gigantea</name>
    <name type="common">Giant owl limpet</name>
    <dbReference type="NCBI Taxonomy" id="225164"/>
    <lineage>
        <taxon>Eukaryota</taxon>
        <taxon>Metazoa</taxon>
        <taxon>Spiralia</taxon>
        <taxon>Lophotrochozoa</taxon>
        <taxon>Mollusca</taxon>
        <taxon>Gastropoda</taxon>
        <taxon>Patellogastropoda</taxon>
        <taxon>Lottioidea</taxon>
        <taxon>Lottiidae</taxon>
        <taxon>Lottia</taxon>
    </lineage>
</organism>
<dbReference type="HOGENOM" id="CLU_994939_0_0_1"/>
<keyword evidence="2" id="KW-0472">Membrane</keyword>
<dbReference type="CTD" id="20237427"/>
<dbReference type="Pfam" id="PF00686">
    <property type="entry name" value="CBM_20"/>
    <property type="match status" value="1"/>
</dbReference>
<feature type="region of interest" description="Disordered" evidence="1">
    <location>
        <begin position="158"/>
        <end position="181"/>
    </location>
</feature>
<keyword evidence="2" id="KW-1133">Transmembrane helix</keyword>
<gene>
    <name evidence="4" type="ORF">LOTGIDRAFT_157569</name>
</gene>
<evidence type="ECO:0000256" key="2">
    <source>
        <dbReference type="SAM" id="Phobius"/>
    </source>
</evidence>
<proteinExistence type="predicted"/>
<dbReference type="GO" id="GO:0016020">
    <property type="term" value="C:membrane"/>
    <property type="evidence" value="ECO:0007669"/>
    <property type="project" value="TreeGrafter"/>
</dbReference>
<dbReference type="AlphaFoldDB" id="V4ABP4"/>
<dbReference type="PANTHER" id="PTHR15048:SF0">
    <property type="entry name" value="STARCH-BINDING DOMAIN-CONTAINING PROTEIN 1"/>
    <property type="match status" value="1"/>
</dbReference>
<evidence type="ECO:0000259" key="3">
    <source>
        <dbReference type="PROSITE" id="PS51166"/>
    </source>
</evidence>
<dbReference type="SMART" id="SM01065">
    <property type="entry name" value="CBM_2"/>
    <property type="match status" value="1"/>
</dbReference>
<dbReference type="EMBL" id="KB200521">
    <property type="protein sequence ID" value="ESP01389.1"/>
    <property type="molecule type" value="Genomic_DNA"/>
</dbReference>
<reference evidence="4 5" key="1">
    <citation type="journal article" date="2013" name="Nature">
        <title>Insights into bilaterian evolution from three spiralian genomes.</title>
        <authorList>
            <person name="Simakov O."/>
            <person name="Marletaz F."/>
            <person name="Cho S.J."/>
            <person name="Edsinger-Gonzales E."/>
            <person name="Havlak P."/>
            <person name="Hellsten U."/>
            <person name="Kuo D.H."/>
            <person name="Larsson T."/>
            <person name="Lv J."/>
            <person name="Arendt D."/>
            <person name="Savage R."/>
            <person name="Osoegawa K."/>
            <person name="de Jong P."/>
            <person name="Grimwood J."/>
            <person name="Chapman J.A."/>
            <person name="Shapiro H."/>
            <person name="Aerts A."/>
            <person name="Otillar R.P."/>
            <person name="Terry A.Y."/>
            <person name="Boore J.L."/>
            <person name="Grigoriev I.V."/>
            <person name="Lindberg D.R."/>
            <person name="Seaver E.C."/>
            <person name="Weisblat D.A."/>
            <person name="Putnam N.H."/>
            <person name="Rokhsar D.S."/>
        </authorList>
    </citation>
    <scope>NUCLEOTIDE SEQUENCE [LARGE SCALE GENOMIC DNA]</scope>
</reference>
<evidence type="ECO:0000313" key="5">
    <source>
        <dbReference type="Proteomes" id="UP000030746"/>
    </source>
</evidence>
<evidence type="ECO:0000256" key="1">
    <source>
        <dbReference type="SAM" id="MobiDB-lite"/>
    </source>
</evidence>
<dbReference type="Gene3D" id="2.60.40.10">
    <property type="entry name" value="Immunoglobulins"/>
    <property type="match status" value="1"/>
</dbReference>
<dbReference type="GeneID" id="20237427"/>
<dbReference type="PROSITE" id="PS51166">
    <property type="entry name" value="CBM20"/>
    <property type="match status" value="1"/>
</dbReference>
<dbReference type="OrthoDB" id="6123450at2759"/>
<dbReference type="InterPro" id="IPR013783">
    <property type="entry name" value="Ig-like_fold"/>
</dbReference>
<keyword evidence="2" id="KW-0812">Transmembrane</keyword>
<dbReference type="Proteomes" id="UP000030746">
    <property type="component" value="Unassembled WGS sequence"/>
</dbReference>
<dbReference type="InterPro" id="IPR002044">
    <property type="entry name" value="CBM20"/>
</dbReference>
<dbReference type="KEGG" id="lgi:LOTGIDRAFT_157569"/>
<sequence length="280" mass="31529">MSRLIFRIHHICDDRSAVALMGSLPKFGEWNVNKGLRANQHPEGTWEAEVLMVPGQELEFKWVVLFADGNMKWEDRSNRYIITPIRDTVYTALWNGDMEISEIKSTYGGSALRNRKKDAYVTVCKLQKAVLGTTDDRASEMSEINETYHSLVLEAEEMSSRTHDSQVSPSQYSQTSDASDCGNLSRSHSLINYDGDEEIDENELAAISGTSVHSQLSAERQSLKKTSSLLEEIRANKQKETDKYGSIITVICDLLILSTFVFTLIIICSLVFSVNDEETK</sequence>
<dbReference type="SUPFAM" id="SSF49452">
    <property type="entry name" value="Starch-binding domain-like"/>
    <property type="match status" value="1"/>
</dbReference>
<dbReference type="InterPro" id="IPR013784">
    <property type="entry name" value="Carb-bd-like_fold"/>
</dbReference>
<dbReference type="PANTHER" id="PTHR15048">
    <property type="entry name" value="STARCH-BINDING DOMAIN-CONTAINING PROTEIN 1"/>
    <property type="match status" value="1"/>
</dbReference>
<feature type="transmembrane region" description="Helical" evidence="2">
    <location>
        <begin position="244"/>
        <end position="272"/>
    </location>
</feature>
<accession>V4ABP4</accession>
<feature type="domain" description="CBM20" evidence="3">
    <location>
        <begin position="1"/>
        <end position="96"/>
    </location>
</feature>
<dbReference type="GO" id="GO:2001070">
    <property type="term" value="F:starch binding"/>
    <property type="evidence" value="ECO:0007669"/>
    <property type="project" value="InterPro"/>
</dbReference>
<evidence type="ECO:0000313" key="4">
    <source>
        <dbReference type="EMBL" id="ESP01389.1"/>
    </source>
</evidence>
<feature type="compositionally biased region" description="Polar residues" evidence="1">
    <location>
        <begin position="165"/>
        <end position="181"/>
    </location>
</feature>
<keyword evidence="5" id="KW-1185">Reference proteome</keyword>